<feature type="region of interest" description="Disordered" evidence="1">
    <location>
        <begin position="307"/>
        <end position="333"/>
    </location>
</feature>
<dbReference type="EMBL" id="WTXG01000371">
    <property type="protein sequence ID" value="KAI0289104.1"/>
    <property type="molecule type" value="Genomic_DNA"/>
</dbReference>
<dbReference type="AlphaFoldDB" id="A0AAD4LSD4"/>
<name>A0AAD4LSD4_9AGAM</name>
<sequence length="461" mass="50994">MPITTHKANSKAHPGHIIINSQQKRCTARQVAEDKAKSKEEEATAREIEATQHQAVVNRIANIEDRIQLAELSVQKHAARPDLAPSTKYYPLQTETMAHSIGMAVTADNLSLCDVLEEVEHGQEDGPADLASESEFQDGSSEDSSAQAQSYPPTVSPASFTDIEPVPNISAGGDQTDKADKDDSNNEFISIGSSDPEDEEEPRQQQHKGKQSTRMMPRRTKKKSSSTGQLRSEVTKVRVVNSTVIGWINEHKRKELQESYYGQRDPKRSKIDSTGLHVDWERRIETLPTSTGIKSAVTASRSNCTSRGVIHEDNNTTSQASQNVEHGSQSTRTTAQLWAQNTTGKMPIPGIPEGAKAILRCLKHLQTRSMSTEGTVREIWCLVYPDILLGPKEMQITLGVVDNILNNWHSDIGKAGYKAIMDIWDNDPSFELASSEECTIYAESALKGFCFVYQYPDVMAL</sequence>
<feature type="compositionally biased region" description="Basic residues" evidence="1">
    <location>
        <begin position="205"/>
        <end position="224"/>
    </location>
</feature>
<gene>
    <name evidence="2" type="ORF">B0F90DRAFT_1826768</name>
</gene>
<reference evidence="2" key="1">
    <citation type="journal article" date="2022" name="New Phytol.">
        <title>Evolutionary transition to the ectomycorrhizal habit in the genomes of a hyperdiverse lineage of mushroom-forming fungi.</title>
        <authorList>
            <person name="Looney B."/>
            <person name="Miyauchi S."/>
            <person name="Morin E."/>
            <person name="Drula E."/>
            <person name="Courty P.E."/>
            <person name="Kohler A."/>
            <person name="Kuo A."/>
            <person name="LaButti K."/>
            <person name="Pangilinan J."/>
            <person name="Lipzen A."/>
            <person name="Riley R."/>
            <person name="Andreopoulos W."/>
            <person name="He G."/>
            <person name="Johnson J."/>
            <person name="Nolan M."/>
            <person name="Tritt A."/>
            <person name="Barry K.W."/>
            <person name="Grigoriev I.V."/>
            <person name="Nagy L.G."/>
            <person name="Hibbett D."/>
            <person name="Henrissat B."/>
            <person name="Matheny P.B."/>
            <person name="Labbe J."/>
            <person name="Martin F.M."/>
        </authorList>
    </citation>
    <scope>NUCLEOTIDE SEQUENCE</scope>
    <source>
        <strain evidence="2">BPL690</strain>
    </source>
</reference>
<feature type="compositionally biased region" description="Polar residues" evidence="1">
    <location>
        <begin position="315"/>
        <end position="333"/>
    </location>
</feature>
<evidence type="ECO:0000256" key="1">
    <source>
        <dbReference type="SAM" id="MobiDB-lite"/>
    </source>
</evidence>
<comment type="caution">
    <text evidence="2">The sequence shown here is derived from an EMBL/GenBank/DDBJ whole genome shotgun (WGS) entry which is preliminary data.</text>
</comment>
<protein>
    <submittedName>
        <fullName evidence="2">Uncharacterized protein</fullName>
    </submittedName>
</protein>
<proteinExistence type="predicted"/>
<dbReference type="Proteomes" id="UP001203297">
    <property type="component" value="Unassembled WGS sequence"/>
</dbReference>
<evidence type="ECO:0000313" key="2">
    <source>
        <dbReference type="EMBL" id="KAI0289104.1"/>
    </source>
</evidence>
<feature type="compositionally biased region" description="Basic and acidic residues" evidence="1">
    <location>
        <begin position="175"/>
        <end position="184"/>
    </location>
</feature>
<keyword evidence="3" id="KW-1185">Reference proteome</keyword>
<feature type="compositionally biased region" description="Polar residues" evidence="1">
    <location>
        <begin position="137"/>
        <end position="159"/>
    </location>
</feature>
<organism evidence="2 3">
    <name type="scientific">Multifurca ochricompacta</name>
    <dbReference type="NCBI Taxonomy" id="376703"/>
    <lineage>
        <taxon>Eukaryota</taxon>
        <taxon>Fungi</taxon>
        <taxon>Dikarya</taxon>
        <taxon>Basidiomycota</taxon>
        <taxon>Agaricomycotina</taxon>
        <taxon>Agaricomycetes</taxon>
        <taxon>Russulales</taxon>
        <taxon>Russulaceae</taxon>
        <taxon>Multifurca</taxon>
    </lineage>
</organism>
<evidence type="ECO:0000313" key="3">
    <source>
        <dbReference type="Proteomes" id="UP001203297"/>
    </source>
</evidence>
<feature type="region of interest" description="Disordered" evidence="1">
    <location>
        <begin position="119"/>
        <end position="232"/>
    </location>
</feature>
<accession>A0AAD4LSD4</accession>